<evidence type="ECO:0000313" key="5">
    <source>
        <dbReference type="Proteomes" id="UP001362899"/>
    </source>
</evidence>
<comment type="caution">
    <text evidence="4">The sequence shown here is derived from an EMBL/GenBank/DDBJ whole genome shotgun (WGS) entry which is preliminary data.</text>
</comment>
<evidence type="ECO:0000256" key="3">
    <source>
        <dbReference type="SAM" id="MobiDB-lite"/>
    </source>
</evidence>
<feature type="compositionally biased region" description="Low complexity" evidence="3">
    <location>
        <begin position="93"/>
        <end position="136"/>
    </location>
</feature>
<name>A0AAV5REW8_STABA</name>
<organism evidence="4 5">
    <name type="scientific">Starmerella bacillaris</name>
    <name type="common">Yeast</name>
    <name type="synonym">Candida zemplinina</name>
    <dbReference type="NCBI Taxonomy" id="1247836"/>
    <lineage>
        <taxon>Eukaryota</taxon>
        <taxon>Fungi</taxon>
        <taxon>Dikarya</taxon>
        <taxon>Ascomycota</taxon>
        <taxon>Saccharomycotina</taxon>
        <taxon>Dipodascomycetes</taxon>
        <taxon>Dipodascales</taxon>
        <taxon>Trichomonascaceae</taxon>
        <taxon>Starmerella</taxon>
    </lineage>
</organism>
<keyword evidence="2" id="KW-0175">Coiled coil</keyword>
<dbReference type="GO" id="GO:0042393">
    <property type="term" value="F:histone binding"/>
    <property type="evidence" value="ECO:0007669"/>
    <property type="project" value="TreeGrafter"/>
</dbReference>
<feature type="region of interest" description="Disordered" evidence="3">
    <location>
        <begin position="301"/>
        <end position="330"/>
    </location>
</feature>
<feature type="region of interest" description="Disordered" evidence="3">
    <location>
        <begin position="1"/>
        <end position="268"/>
    </location>
</feature>
<feature type="compositionally biased region" description="Basic and acidic residues" evidence="3">
    <location>
        <begin position="313"/>
        <end position="330"/>
    </location>
</feature>
<dbReference type="PANTHER" id="PTHR22691:SF8">
    <property type="entry name" value="PROTEIN SPT2 HOMOLOG"/>
    <property type="match status" value="1"/>
</dbReference>
<gene>
    <name evidence="4" type="ORF">DASB73_009970</name>
</gene>
<comment type="similarity">
    <text evidence="1">Belongs to the SPT2 family.</text>
</comment>
<sequence length="346" mass="38526">MGFMSLMNAVRGQEPLKPQKPLFKPIVKEAKLPSVDTTTKTEPRLKKPSVESEKQSVTAARAGSKDASKISPSTNAGKPIYSENTSKTKHSAPKTSSSSVSVSASRKPANSIHNSSSPSNSRSSSSPNTSSIASASVNSTPSKRKSELPVPAKKKLSFKDVMKQAKTIDKSKLEVNIRGRKAAPQPVSSRRNRAKDKKDESIVEENKGNKLTANRNSEERLSSSSRDSDSKTIDSRKAFRNRTPAPMAQPSPELLKRQRKNSSRAGRYYDEELDDFVVDEDTYEDMGYGNRYRYADEYSDSDMEATGGDILEEERASYHKARREDVEEERRLEELARLKQMRKSRA</sequence>
<dbReference type="PANTHER" id="PTHR22691">
    <property type="entry name" value="YEAST SPT2-RELATED"/>
    <property type="match status" value="1"/>
</dbReference>
<protein>
    <submittedName>
        <fullName evidence="4">Uncharacterized protein</fullName>
    </submittedName>
</protein>
<reference evidence="4 5" key="1">
    <citation type="journal article" date="2023" name="Elife">
        <title>Identification of key yeast species and microbe-microbe interactions impacting larval growth of Drosophila in the wild.</title>
        <authorList>
            <person name="Mure A."/>
            <person name="Sugiura Y."/>
            <person name="Maeda R."/>
            <person name="Honda K."/>
            <person name="Sakurai N."/>
            <person name="Takahashi Y."/>
            <person name="Watada M."/>
            <person name="Katoh T."/>
            <person name="Gotoh A."/>
            <person name="Gotoh Y."/>
            <person name="Taniguchi I."/>
            <person name="Nakamura K."/>
            <person name="Hayashi T."/>
            <person name="Katayama T."/>
            <person name="Uemura T."/>
            <person name="Hattori Y."/>
        </authorList>
    </citation>
    <scope>NUCLEOTIDE SEQUENCE [LARGE SCALE GENOMIC DNA]</scope>
    <source>
        <strain evidence="4 5">SB-73</strain>
    </source>
</reference>
<feature type="compositionally biased region" description="Basic and acidic residues" evidence="3">
    <location>
        <begin position="216"/>
        <end position="237"/>
    </location>
</feature>
<keyword evidence="5" id="KW-1185">Reference proteome</keyword>
<dbReference type="EMBL" id="BTGC01000003">
    <property type="protein sequence ID" value="GMM50039.1"/>
    <property type="molecule type" value="Genomic_DNA"/>
</dbReference>
<evidence type="ECO:0000313" key="4">
    <source>
        <dbReference type="EMBL" id="GMM50039.1"/>
    </source>
</evidence>
<feature type="compositionally biased region" description="Basic and acidic residues" evidence="3">
    <location>
        <begin position="196"/>
        <end position="208"/>
    </location>
</feature>
<feature type="compositionally biased region" description="Basic and acidic residues" evidence="3">
    <location>
        <begin position="39"/>
        <end position="54"/>
    </location>
</feature>
<dbReference type="GO" id="GO:0005730">
    <property type="term" value="C:nucleolus"/>
    <property type="evidence" value="ECO:0007669"/>
    <property type="project" value="TreeGrafter"/>
</dbReference>
<proteinExistence type="inferred from homology"/>
<dbReference type="AlphaFoldDB" id="A0AAV5REW8"/>
<feature type="compositionally biased region" description="Basic and acidic residues" evidence="3">
    <location>
        <begin position="157"/>
        <end position="177"/>
    </location>
</feature>
<dbReference type="Pfam" id="PF08243">
    <property type="entry name" value="SPT2"/>
    <property type="match status" value="1"/>
</dbReference>
<dbReference type="InterPro" id="IPR013256">
    <property type="entry name" value="Chromatin_SPT2"/>
</dbReference>
<dbReference type="Proteomes" id="UP001362899">
    <property type="component" value="Unassembled WGS sequence"/>
</dbReference>
<dbReference type="GO" id="GO:0006334">
    <property type="term" value="P:nucleosome assembly"/>
    <property type="evidence" value="ECO:0007669"/>
    <property type="project" value="TreeGrafter"/>
</dbReference>
<accession>A0AAV5REW8</accession>
<evidence type="ECO:0000256" key="1">
    <source>
        <dbReference type="ARBA" id="ARBA00006461"/>
    </source>
</evidence>
<dbReference type="GO" id="GO:0003677">
    <property type="term" value="F:DNA binding"/>
    <property type="evidence" value="ECO:0007669"/>
    <property type="project" value="TreeGrafter"/>
</dbReference>
<evidence type="ECO:0000256" key="2">
    <source>
        <dbReference type="ARBA" id="ARBA00023054"/>
    </source>
</evidence>
<dbReference type="GO" id="GO:0006360">
    <property type="term" value="P:transcription by RNA polymerase I"/>
    <property type="evidence" value="ECO:0007669"/>
    <property type="project" value="TreeGrafter"/>
</dbReference>
<dbReference type="SMART" id="SM00784">
    <property type="entry name" value="SPT2"/>
    <property type="match status" value="1"/>
</dbReference>